<dbReference type="GeneID" id="5047819"/>
<evidence type="ECO:0000313" key="3">
    <source>
        <dbReference type="Proteomes" id="UP000000600"/>
    </source>
</evidence>
<organism evidence="2 3">
    <name type="scientific">Paramecium tetraurelia</name>
    <dbReference type="NCBI Taxonomy" id="5888"/>
    <lineage>
        <taxon>Eukaryota</taxon>
        <taxon>Sar</taxon>
        <taxon>Alveolata</taxon>
        <taxon>Ciliophora</taxon>
        <taxon>Intramacronucleata</taxon>
        <taxon>Oligohymenophorea</taxon>
        <taxon>Peniculida</taxon>
        <taxon>Parameciidae</taxon>
        <taxon>Paramecium</taxon>
    </lineage>
</organism>
<feature type="coiled-coil region" evidence="1">
    <location>
        <begin position="10"/>
        <end position="80"/>
    </location>
</feature>
<dbReference type="AlphaFoldDB" id="A0EH70"/>
<dbReference type="Proteomes" id="UP000000600">
    <property type="component" value="Unassembled WGS sequence"/>
</dbReference>
<keyword evidence="1" id="KW-0175">Coiled coil</keyword>
<gene>
    <name evidence="2" type="ORF">GSPATT00026985001</name>
</gene>
<dbReference type="RefSeq" id="XP_001462034.1">
    <property type="nucleotide sequence ID" value="XM_001461997.1"/>
</dbReference>
<keyword evidence="3" id="KW-1185">Reference proteome</keyword>
<dbReference type="InParanoid" id="A0EH70"/>
<reference evidence="2 3" key="1">
    <citation type="journal article" date="2006" name="Nature">
        <title>Global trends of whole-genome duplications revealed by the ciliate Paramecium tetraurelia.</title>
        <authorList>
            <consortium name="Genoscope"/>
            <person name="Aury J.-M."/>
            <person name="Jaillon O."/>
            <person name="Duret L."/>
            <person name="Noel B."/>
            <person name="Jubin C."/>
            <person name="Porcel B.M."/>
            <person name="Segurens B."/>
            <person name="Daubin V."/>
            <person name="Anthouard V."/>
            <person name="Aiach N."/>
            <person name="Arnaiz O."/>
            <person name="Billaut A."/>
            <person name="Beisson J."/>
            <person name="Blanc I."/>
            <person name="Bouhouche K."/>
            <person name="Camara F."/>
            <person name="Duharcourt S."/>
            <person name="Guigo R."/>
            <person name="Gogendeau D."/>
            <person name="Katinka M."/>
            <person name="Keller A.-M."/>
            <person name="Kissmehl R."/>
            <person name="Klotz C."/>
            <person name="Koll F."/>
            <person name="Le Moue A."/>
            <person name="Lepere C."/>
            <person name="Malinsky S."/>
            <person name="Nowacki M."/>
            <person name="Nowak J.K."/>
            <person name="Plattner H."/>
            <person name="Poulain J."/>
            <person name="Ruiz F."/>
            <person name="Serrano V."/>
            <person name="Zagulski M."/>
            <person name="Dessen P."/>
            <person name="Betermier M."/>
            <person name="Weissenbach J."/>
            <person name="Scarpelli C."/>
            <person name="Schachter V."/>
            <person name="Sperling L."/>
            <person name="Meyer E."/>
            <person name="Cohen J."/>
            <person name="Wincker P."/>
        </authorList>
    </citation>
    <scope>NUCLEOTIDE SEQUENCE [LARGE SCALE GENOMIC DNA]</scope>
    <source>
        <strain evidence="2 3">Stock d4-2</strain>
    </source>
</reference>
<dbReference type="HOGENOM" id="CLU_1380490_0_0_1"/>
<dbReference type="OMA" id="CISFNDY"/>
<dbReference type="OrthoDB" id="312783at2759"/>
<evidence type="ECO:0000313" key="2">
    <source>
        <dbReference type="EMBL" id="CAK94661.1"/>
    </source>
</evidence>
<sequence>MFEELTGFFKEFLDNKFQQMELKIQDIQKQLLQNQREQESMLIVKIEKVFADQDSLQSQFQSLLKEIEVAQKQADEIIEKFSQQVPTTKIKQQQSLPIQQNFQQNLLNLSSIDLKDQSQINSIDYSHRPSNIPIQHTGKLEITNPKVSKFDENQSIVFKTKSGKKYHRAYCGYLSDSKIPITLNEAKNKLTECKICKS</sequence>
<proteinExistence type="predicted"/>
<protein>
    <submittedName>
        <fullName evidence="2">Uncharacterized protein</fullName>
    </submittedName>
</protein>
<dbReference type="EMBL" id="CT868678">
    <property type="protein sequence ID" value="CAK94661.1"/>
    <property type="molecule type" value="Genomic_DNA"/>
</dbReference>
<accession>A0EH70</accession>
<dbReference type="KEGG" id="ptm:GSPATT00026985001"/>
<name>A0EH70_PARTE</name>
<evidence type="ECO:0000256" key="1">
    <source>
        <dbReference type="SAM" id="Coils"/>
    </source>
</evidence>